<proteinExistence type="predicted"/>
<evidence type="ECO:0008006" key="3">
    <source>
        <dbReference type="Google" id="ProtNLM"/>
    </source>
</evidence>
<organism evidence="1 2">
    <name type="scientific">Aurantimonas endophytica</name>
    <dbReference type="NCBI Taxonomy" id="1522175"/>
    <lineage>
        <taxon>Bacteria</taxon>
        <taxon>Pseudomonadati</taxon>
        <taxon>Pseudomonadota</taxon>
        <taxon>Alphaproteobacteria</taxon>
        <taxon>Hyphomicrobiales</taxon>
        <taxon>Aurantimonadaceae</taxon>
        <taxon>Aurantimonas</taxon>
    </lineage>
</organism>
<dbReference type="RefSeq" id="WP_183210276.1">
    <property type="nucleotide sequence ID" value="NZ_JAAAMM010000005.1"/>
</dbReference>
<evidence type="ECO:0000313" key="1">
    <source>
        <dbReference type="EMBL" id="MBB4004689.1"/>
    </source>
</evidence>
<dbReference type="AlphaFoldDB" id="A0A7W6HGD1"/>
<keyword evidence="2" id="KW-1185">Reference proteome</keyword>
<dbReference type="Gene3D" id="3.30.70.2330">
    <property type="match status" value="1"/>
</dbReference>
<evidence type="ECO:0000313" key="2">
    <source>
        <dbReference type="Proteomes" id="UP000588647"/>
    </source>
</evidence>
<accession>A0A7W6HGD1</accession>
<dbReference type="EMBL" id="JACIEM010000005">
    <property type="protein sequence ID" value="MBB4004689.1"/>
    <property type="molecule type" value="Genomic_DNA"/>
</dbReference>
<dbReference type="Proteomes" id="UP000588647">
    <property type="component" value="Unassembled WGS sequence"/>
</dbReference>
<protein>
    <recommendedName>
        <fullName evidence="3">HIRAN domain-containing protein</fullName>
    </recommendedName>
</protein>
<reference evidence="1 2" key="1">
    <citation type="submission" date="2020-08" db="EMBL/GenBank/DDBJ databases">
        <title>Genomic Encyclopedia of Type Strains, Phase IV (KMG-IV): sequencing the most valuable type-strain genomes for metagenomic binning, comparative biology and taxonomic classification.</title>
        <authorList>
            <person name="Goeker M."/>
        </authorList>
    </citation>
    <scope>NUCLEOTIDE SEQUENCE [LARGE SCALE GENOMIC DNA]</scope>
    <source>
        <strain evidence="1 2">DSM 103570</strain>
    </source>
</reference>
<gene>
    <name evidence="1" type="ORF">GGR03_003784</name>
</gene>
<name>A0A7W6HGD1_9HYPH</name>
<sequence length="146" mass="16211">MGIFRWLFGRGIAAQPDRWLDEVIVDGDGSFDFSIVGEANYQNQLDSLCGGRTKTGHEMECMAILVEEPTNPFDPNAVTVTIDDLTVGNLARRDAVAFKRALAKAGFTAMPVSVEAFIVGGWDRGFSDRGHYGVKLDMCEPYRFRR</sequence>
<comment type="caution">
    <text evidence="1">The sequence shown here is derived from an EMBL/GenBank/DDBJ whole genome shotgun (WGS) entry which is preliminary data.</text>
</comment>